<dbReference type="EMBL" id="PVTP01000020">
    <property type="protein sequence ID" value="PRY74235.1"/>
    <property type="molecule type" value="Genomic_DNA"/>
</dbReference>
<dbReference type="AlphaFoldDB" id="A0A2T0VT79"/>
<proteinExistence type="predicted"/>
<dbReference type="Proteomes" id="UP000238007">
    <property type="component" value="Unassembled WGS sequence"/>
</dbReference>
<sequence>MRSTFKSIVVAALLVQGTTAFAQDATEAEVETPIEEVTDSAADLDLGQPAGPAVGQAYILQEFGDWAMRCVRAPEDEADPCNMYQLLSDSEGNAIAEFNFFRLPEGATAAAGATVVVPLETLLTQQLTLAVDGQNARSYPFRFCNQGGCVARLGFTEAEINQFKRGAGATIRLVHAANPNQEIMLDLSLTGFTAGYEGSVGPSE</sequence>
<dbReference type="OrthoDB" id="9797912at2"/>
<keyword evidence="1" id="KW-0732">Signal</keyword>
<comment type="caution">
    <text evidence="2">The sequence shown here is derived from an EMBL/GenBank/DDBJ whole genome shotgun (WGS) entry which is preliminary data.</text>
</comment>
<reference evidence="2 3" key="1">
    <citation type="submission" date="2018-03" db="EMBL/GenBank/DDBJ databases">
        <title>Genomic Encyclopedia of Archaeal and Bacterial Type Strains, Phase II (KMG-II): from individual species to whole genera.</title>
        <authorList>
            <person name="Goeker M."/>
        </authorList>
    </citation>
    <scope>NUCLEOTIDE SEQUENCE [LARGE SCALE GENOMIC DNA]</scope>
    <source>
        <strain evidence="2 3">DSM 101533</strain>
    </source>
</reference>
<dbReference type="InterPro" id="IPR010642">
    <property type="entry name" value="Invasion_prot_B"/>
</dbReference>
<evidence type="ECO:0000256" key="1">
    <source>
        <dbReference type="SAM" id="SignalP"/>
    </source>
</evidence>
<name>A0A2T0VT79_9RHOB</name>
<feature type="chain" id="PRO_5015430834" evidence="1">
    <location>
        <begin position="23"/>
        <end position="204"/>
    </location>
</feature>
<dbReference type="RefSeq" id="WP_106359332.1">
    <property type="nucleotide sequence ID" value="NZ_PVTP01000020.1"/>
</dbReference>
<gene>
    <name evidence="2" type="ORF">CLV80_12012</name>
</gene>
<evidence type="ECO:0000313" key="2">
    <source>
        <dbReference type="EMBL" id="PRY74235.1"/>
    </source>
</evidence>
<organism evidence="2 3">
    <name type="scientific">Yoonia maritima</name>
    <dbReference type="NCBI Taxonomy" id="1435347"/>
    <lineage>
        <taxon>Bacteria</taxon>
        <taxon>Pseudomonadati</taxon>
        <taxon>Pseudomonadota</taxon>
        <taxon>Alphaproteobacteria</taxon>
        <taxon>Rhodobacterales</taxon>
        <taxon>Paracoccaceae</taxon>
        <taxon>Yoonia</taxon>
    </lineage>
</organism>
<dbReference type="Pfam" id="PF06776">
    <property type="entry name" value="IalB"/>
    <property type="match status" value="1"/>
</dbReference>
<feature type="signal peptide" evidence="1">
    <location>
        <begin position="1"/>
        <end position="22"/>
    </location>
</feature>
<protein>
    <submittedName>
        <fullName evidence="2">Invasion protein IalB</fullName>
    </submittedName>
</protein>
<dbReference type="InterPro" id="IPR038696">
    <property type="entry name" value="IalB_sf"/>
</dbReference>
<dbReference type="Gene3D" id="2.60.40.1880">
    <property type="entry name" value="Invasion associated locus B (IalB) protein"/>
    <property type="match status" value="1"/>
</dbReference>
<accession>A0A2T0VT79</accession>
<keyword evidence="3" id="KW-1185">Reference proteome</keyword>
<evidence type="ECO:0000313" key="3">
    <source>
        <dbReference type="Proteomes" id="UP000238007"/>
    </source>
</evidence>